<dbReference type="NCBIfam" id="TIGR01135">
    <property type="entry name" value="glmS"/>
    <property type="match status" value="1"/>
</dbReference>
<comment type="subunit">
    <text evidence="8">Homodimer.</text>
</comment>
<evidence type="ECO:0000256" key="6">
    <source>
        <dbReference type="ARBA" id="ARBA00022737"/>
    </source>
</evidence>
<dbReference type="NCBIfam" id="NF001484">
    <property type="entry name" value="PRK00331.1"/>
    <property type="match status" value="1"/>
</dbReference>
<evidence type="ECO:0000313" key="12">
    <source>
        <dbReference type="Proteomes" id="UP001491552"/>
    </source>
</evidence>
<comment type="caution">
    <text evidence="11">The sequence shown here is derived from an EMBL/GenBank/DDBJ whole genome shotgun (WGS) entry which is preliminary data.</text>
</comment>
<dbReference type="Proteomes" id="UP001491552">
    <property type="component" value="Unassembled WGS sequence"/>
</dbReference>
<protein>
    <recommendedName>
        <fullName evidence="3 8">Glutamine--fructose-6-phosphate aminotransferase [isomerizing]</fullName>
        <ecNumber evidence="2 8">2.6.1.16</ecNumber>
    </recommendedName>
    <alternativeName>
        <fullName evidence="8">D-fructose-6-phosphate amidotransferase</fullName>
    </alternativeName>
    <alternativeName>
        <fullName evidence="8">GFAT</fullName>
    </alternativeName>
    <alternativeName>
        <fullName evidence="8">Glucosamine-6-phosphate synthase</fullName>
    </alternativeName>
    <alternativeName>
        <fullName evidence="8">Hexosephosphate aminotransferase</fullName>
    </alternativeName>
    <alternativeName>
        <fullName evidence="8">L-glutamine--D-fructose-6-phosphate amidotransferase</fullName>
    </alternativeName>
</protein>
<dbReference type="InterPro" id="IPR047084">
    <property type="entry name" value="GFAT_N"/>
</dbReference>
<dbReference type="EC" id="2.6.1.16" evidence="2 8"/>
<dbReference type="Gene3D" id="3.40.50.10490">
    <property type="entry name" value="Glucose-6-phosphate isomerase like protein, domain 1"/>
    <property type="match status" value="2"/>
</dbReference>
<keyword evidence="5 8" id="KW-0808">Transferase</keyword>
<dbReference type="InterPro" id="IPR001347">
    <property type="entry name" value="SIS_dom"/>
</dbReference>
<keyword evidence="8" id="KW-0963">Cytoplasm</keyword>
<feature type="domain" description="SIS" evidence="10">
    <location>
        <begin position="286"/>
        <end position="426"/>
    </location>
</feature>
<dbReference type="SUPFAM" id="SSF53697">
    <property type="entry name" value="SIS domain"/>
    <property type="match status" value="1"/>
</dbReference>
<feature type="initiator methionine" description="Removed" evidence="8">
    <location>
        <position position="1"/>
    </location>
</feature>
<dbReference type="EMBL" id="JBBMFF010000059">
    <property type="protein sequence ID" value="MEQ2509793.1"/>
    <property type="molecule type" value="Genomic_DNA"/>
</dbReference>
<dbReference type="InterPro" id="IPR035490">
    <property type="entry name" value="GlmS/FrlB_SIS"/>
</dbReference>
<comment type="subcellular location">
    <subcellularLocation>
        <location evidence="8">Cytoplasm</location>
    </subcellularLocation>
</comment>
<dbReference type="HAMAP" id="MF_00164">
    <property type="entry name" value="GlmS"/>
    <property type="match status" value="1"/>
</dbReference>
<dbReference type="PANTHER" id="PTHR10937:SF0">
    <property type="entry name" value="GLUTAMINE--FRUCTOSE-6-PHOSPHATE TRANSAMINASE (ISOMERIZING)"/>
    <property type="match status" value="1"/>
</dbReference>
<dbReference type="InterPro" id="IPR005855">
    <property type="entry name" value="GFAT"/>
</dbReference>
<evidence type="ECO:0000259" key="9">
    <source>
        <dbReference type="PROSITE" id="PS51278"/>
    </source>
</evidence>
<feature type="active site" description="Nucleophile; for GATase activity" evidence="8">
    <location>
        <position position="2"/>
    </location>
</feature>
<dbReference type="CDD" id="cd00714">
    <property type="entry name" value="GFAT"/>
    <property type="match status" value="1"/>
</dbReference>
<dbReference type="InterPro" id="IPR017932">
    <property type="entry name" value="GATase_2_dom"/>
</dbReference>
<dbReference type="Pfam" id="PF13522">
    <property type="entry name" value="GATase_6"/>
    <property type="match status" value="1"/>
</dbReference>
<dbReference type="Gene3D" id="3.60.20.10">
    <property type="entry name" value="Glutamine Phosphoribosylpyrophosphate, subunit 1, domain 1"/>
    <property type="match status" value="1"/>
</dbReference>
<comment type="function">
    <text evidence="8">Catalyzes the first step in hexosamine metabolism, converting fructose-6P into glucosamine-6P using glutamine as a nitrogen source.</text>
</comment>
<dbReference type="PROSITE" id="PS51278">
    <property type="entry name" value="GATASE_TYPE_2"/>
    <property type="match status" value="1"/>
</dbReference>
<gene>
    <name evidence="8 11" type="primary">glmS</name>
    <name evidence="11" type="ORF">WMO66_00795</name>
</gene>
<accession>A0ABV1G3C9</accession>
<evidence type="ECO:0000256" key="5">
    <source>
        <dbReference type="ARBA" id="ARBA00022679"/>
    </source>
</evidence>
<name>A0ABV1G3C9_9FIRM</name>
<keyword evidence="12" id="KW-1185">Reference proteome</keyword>
<feature type="active site" description="For Fru-6P isomerization activity" evidence="8">
    <location>
        <position position="608"/>
    </location>
</feature>
<organism evidence="11 12">
    <name type="scientific">Faecousia intestinalis</name>
    <dbReference type="NCBI Taxonomy" id="3133167"/>
    <lineage>
        <taxon>Bacteria</taxon>
        <taxon>Bacillati</taxon>
        <taxon>Bacillota</taxon>
        <taxon>Clostridia</taxon>
        <taxon>Eubacteriales</taxon>
        <taxon>Oscillospiraceae</taxon>
        <taxon>Faecousia</taxon>
    </lineage>
</organism>
<dbReference type="Pfam" id="PF01380">
    <property type="entry name" value="SIS"/>
    <property type="match status" value="2"/>
</dbReference>
<keyword evidence="4 8" id="KW-0032">Aminotransferase</keyword>
<sequence length="613" mass="67030">MCGIVGYAGSKQAAPILLDGLSRLEYRGYDSAGLCVFSEGELKLAKSKGRLAVLRTKTENGATLPGYLGIGHTRWATHGAPSDENAHPQLSTNGSICIVHNGIIENFLPLKEFLLKQGKTFRSETDTEVIANLLEYYYEQENDLMKAVRLTLGRIEGSYALGILCADRPDSMIAVKKDSPLIFGFGEGENFIASDVPAILPYTRSVVYLNDGDMVVFTKNAAQFYDANGTPVRKAPEHIEWEMSAAQKGGYPHFMLKEIYDQPKALRDTINPRIRDGRVVLDDVKLDEGYLRGLRRIYMVACGSASYVGNHAKYILERTTRIQVEPVLASEFRYSEPVLGDDTLVIIISQSGETADTLAALREANARGARTLAIVNVVGSAISKAAHDVIYTCAGPEIAVATTKAYSTQLAVIYLLAMYIGEKLGTLAPECYAAMLEGLQRLPDQVAQILVPENLAKIEEAAEAFSRNHDVFFIGRNLDSATCLEGSLKLKEIAYVHSEAYPAGELKHGPISLIEEETLVVALATVEKLFDKTMANVREVKARGAHVLGVTTEDFAGEITKYVDRSLIVPKTHPLLQPSLTVIPLQAFAYYIALARGCDVDMPRNLAKSVTVE</sequence>
<dbReference type="InterPro" id="IPR029055">
    <property type="entry name" value="Ntn_hydrolases_N"/>
</dbReference>
<keyword evidence="6" id="KW-0677">Repeat</keyword>
<dbReference type="CDD" id="cd05009">
    <property type="entry name" value="SIS_GlmS_GlmD_2"/>
    <property type="match status" value="1"/>
</dbReference>
<dbReference type="SUPFAM" id="SSF56235">
    <property type="entry name" value="N-terminal nucleophile aminohydrolases (Ntn hydrolases)"/>
    <property type="match status" value="1"/>
</dbReference>
<keyword evidence="7" id="KW-0315">Glutamine amidotransferase</keyword>
<dbReference type="PANTHER" id="PTHR10937">
    <property type="entry name" value="GLUCOSAMINE--FRUCTOSE-6-PHOSPHATE AMINOTRANSFERASE, ISOMERIZING"/>
    <property type="match status" value="1"/>
</dbReference>
<proteinExistence type="inferred from homology"/>
<evidence type="ECO:0000256" key="1">
    <source>
        <dbReference type="ARBA" id="ARBA00001031"/>
    </source>
</evidence>
<feature type="domain" description="SIS" evidence="10">
    <location>
        <begin position="461"/>
        <end position="603"/>
    </location>
</feature>
<dbReference type="InterPro" id="IPR046348">
    <property type="entry name" value="SIS_dom_sf"/>
</dbReference>
<evidence type="ECO:0000259" key="10">
    <source>
        <dbReference type="PROSITE" id="PS51464"/>
    </source>
</evidence>
<dbReference type="GO" id="GO:0004360">
    <property type="term" value="F:glutamine-fructose-6-phosphate transaminase (isomerizing) activity"/>
    <property type="evidence" value="ECO:0007669"/>
    <property type="project" value="UniProtKB-EC"/>
</dbReference>
<dbReference type="PROSITE" id="PS51464">
    <property type="entry name" value="SIS"/>
    <property type="match status" value="2"/>
</dbReference>
<evidence type="ECO:0000313" key="11">
    <source>
        <dbReference type="EMBL" id="MEQ2509793.1"/>
    </source>
</evidence>
<evidence type="ECO:0000256" key="4">
    <source>
        <dbReference type="ARBA" id="ARBA00022576"/>
    </source>
</evidence>
<reference evidence="11 12" key="1">
    <citation type="submission" date="2024-03" db="EMBL/GenBank/DDBJ databases">
        <title>Human intestinal bacterial collection.</title>
        <authorList>
            <person name="Pauvert C."/>
            <person name="Hitch T.C.A."/>
            <person name="Clavel T."/>
        </authorList>
    </citation>
    <scope>NUCLEOTIDE SEQUENCE [LARGE SCALE GENOMIC DNA]</scope>
    <source>
        <strain evidence="11 12">CLA-AA-H192</strain>
    </source>
</reference>
<evidence type="ECO:0000256" key="7">
    <source>
        <dbReference type="ARBA" id="ARBA00022962"/>
    </source>
</evidence>
<evidence type="ECO:0000256" key="2">
    <source>
        <dbReference type="ARBA" id="ARBA00012916"/>
    </source>
</evidence>
<evidence type="ECO:0000256" key="3">
    <source>
        <dbReference type="ARBA" id="ARBA00016090"/>
    </source>
</evidence>
<evidence type="ECO:0000256" key="8">
    <source>
        <dbReference type="HAMAP-Rule" id="MF_00164"/>
    </source>
</evidence>
<dbReference type="CDD" id="cd05008">
    <property type="entry name" value="SIS_GlmS_GlmD_1"/>
    <property type="match status" value="1"/>
</dbReference>
<feature type="domain" description="Glutamine amidotransferase type-2" evidence="9">
    <location>
        <begin position="2"/>
        <end position="220"/>
    </location>
</feature>
<comment type="catalytic activity">
    <reaction evidence="1 8">
        <text>D-fructose 6-phosphate + L-glutamine = D-glucosamine 6-phosphate + L-glutamate</text>
        <dbReference type="Rhea" id="RHEA:13237"/>
        <dbReference type="ChEBI" id="CHEBI:29985"/>
        <dbReference type="ChEBI" id="CHEBI:58359"/>
        <dbReference type="ChEBI" id="CHEBI:58725"/>
        <dbReference type="ChEBI" id="CHEBI:61527"/>
        <dbReference type="EC" id="2.6.1.16"/>
    </reaction>
</comment>
<dbReference type="InterPro" id="IPR035466">
    <property type="entry name" value="GlmS/AgaS_SIS"/>
</dbReference>
<dbReference type="RefSeq" id="WP_349134503.1">
    <property type="nucleotide sequence ID" value="NZ_JBBMFF010000059.1"/>
</dbReference>